<dbReference type="EMBL" id="VSSQ01003650">
    <property type="protein sequence ID" value="MPM21708.1"/>
    <property type="molecule type" value="Genomic_DNA"/>
</dbReference>
<name>A0A644Y110_9ZZZZ</name>
<comment type="caution">
    <text evidence="1">The sequence shown here is derived from an EMBL/GenBank/DDBJ whole genome shotgun (WGS) entry which is preliminary data.</text>
</comment>
<reference evidence="1" key="1">
    <citation type="submission" date="2019-08" db="EMBL/GenBank/DDBJ databases">
        <authorList>
            <person name="Kucharzyk K."/>
            <person name="Murdoch R.W."/>
            <person name="Higgins S."/>
            <person name="Loffler F."/>
        </authorList>
    </citation>
    <scope>NUCLEOTIDE SEQUENCE</scope>
</reference>
<accession>A0A644Y110</accession>
<sequence>MDTDTEKLMGSLPLLRRQWHGKLIREHCQTQWYLRHLHVERSVLEGECMWRCLFKGLDWDSRLEARQLKMIQRTKRDIQLFRLWKRSPYVEVRIAAIYKLKNQGLLSHIAQAEQVDELRYEAVRKLTDKTLLDKIAIKDKSDYIRYIAHRKCACQKGSELWDASEMDEDAEKVLSAIMERNAYLHFLATGQEPDEEWW</sequence>
<evidence type="ECO:0000313" key="1">
    <source>
        <dbReference type="EMBL" id="MPM21708.1"/>
    </source>
</evidence>
<organism evidence="1">
    <name type="scientific">bioreactor metagenome</name>
    <dbReference type="NCBI Taxonomy" id="1076179"/>
    <lineage>
        <taxon>unclassified sequences</taxon>
        <taxon>metagenomes</taxon>
        <taxon>ecological metagenomes</taxon>
    </lineage>
</organism>
<dbReference type="AlphaFoldDB" id="A0A644Y110"/>
<protein>
    <submittedName>
        <fullName evidence="1">Uncharacterized protein</fullName>
    </submittedName>
</protein>
<gene>
    <name evidence="1" type="ORF">SDC9_68153</name>
</gene>
<proteinExistence type="predicted"/>